<evidence type="ECO:0000313" key="2">
    <source>
        <dbReference type="Proteomes" id="UP001312893"/>
    </source>
</evidence>
<protein>
    <submittedName>
        <fullName evidence="1">Uncharacterized protein</fullName>
    </submittedName>
</protein>
<sequence>MSENKILAAVAESLKQTHNAVNQANNALGVIAREFLYRSMLERELSSELIAMEAAMKGVQESIRRQQELDATLAKMDPKSRIDYKALLEENRARIEALLNDKLPRR</sequence>
<name>A0ABU9FGG1_9ENTR</name>
<keyword evidence="2" id="KW-1185">Reference proteome</keyword>
<accession>A0ABU9FGG1</accession>
<dbReference type="RefSeq" id="WP_123753721.1">
    <property type="nucleotide sequence ID" value="NZ_JARXNK020000106.1"/>
</dbReference>
<gene>
    <name evidence="1" type="ORF">QFI96_025345</name>
</gene>
<evidence type="ECO:0000313" key="1">
    <source>
        <dbReference type="EMBL" id="MEL0555010.1"/>
    </source>
</evidence>
<reference evidence="1 2" key="1">
    <citation type="submission" date="2024-04" db="EMBL/GenBank/DDBJ databases">
        <title>Two novel Raoultella species associated with bleeding cankers of broadleaf hosts, Raoultella scottia sp. nov. and Raoultella lignicola sp. nov.</title>
        <authorList>
            <person name="Brady C.L."/>
        </authorList>
    </citation>
    <scope>NUCLEOTIDE SEQUENCE [LARGE SCALE GENOMIC DNA]</scope>
    <source>
        <strain evidence="1 2">TW_WC1a.1</strain>
    </source>
</reference>
<proteinExistence type="predicted"/>
<comment type="caution">
    <text evidence="1">The sequence shown here is derived from an EMBL/GenBank/DDBJ whole genome shotgun (WGS) entry which is preliminary data.</text>
</comment>
<dbReference type="EMBL" id="JARXNK020000106">
    <property type="protein sequence ID" value="MEL0555010.1"/>
    <property type="molecule type" value="Genomic_DNA"/>
</dbReference>
<organism evidence="1 2">
    <name type="scientific">Raoultella lignicola</name>
    <dbReference type="NCBI Taxonomy" id="3040939"/>
    <lineage>
        <taxon>Bacteria</taxon>
        <taxon>Pseudomonadati</taxon>
        <taxon>Pseudomonadota</taxon>
        <taxon>Gammaproteobacteria</taxon>
        <taxon>Enterobacterales</taxon>
        <taxon>Enterobacteriaceae</taxon>
        <taxon>Klebsiella/Raoultella group</taxon>
        <taxon>Raoultella</taxon>
    </lineage>
</organism>
<dbReference type="Proteomes" id="UP001312893">
    <property type="component" value="Unassembled WGS sequence"/>
</dbReference>